<dbReference type="Proteomes" id="UP001157353">
    <property type="component" value="Unassembled WGS sequence"/>
</dbReference>
<keyword evidence="3" id="KW-1185">Reference proteome</keyword>
<accession>A0ABQ6E389</accession>
<sequence length="189" mass="22143">MTSPKTTTRAKNYVNRARVATATQNYEKHWRVYNKSEHRMTFEGILYRLRTGIPWRDLPIELGDWSGVYRRFNLWSKKGILNQLFKHLSKDADFDWIFADGSTVRAHRIVQVLQHKIVSALVKVEVETQQRFIWSSIVVAYLFTLNYQKDRDMTHVESLVEHLNKVSIFIADKDYDSASQQDYVASKGG</sequence>
<dbReference type="PANTHER" id="PTHR46637:SF1">
    <property type="entry name" value="BLL5188 PROTEIN"/>
    <property type="match status" value="1"/>
</dbReference>
<dbReference type="InterPro" id="IPR052909">
    <property type="entry name" value="Transposase_6_like"/>
</dbReference>
<proteinExistence type="predicted"/>
<organism evidence="2 3">
    <name type="scientific">Psychromonas marina</name>
    <dbReference type="NCBI Taxonomy" id="88364"/>
    <lineage>
        <taxon>Bacteria</taxon>
        <taxon>Pseudomonadati</taxon>
        <taxon>Pseudomonadota</taxon>
        <taxon>Gammaproteobacteria</taxon>
        <taxon>Alteromonadales</taxon>
        <taxon>Psychromonadaceae</taxon>
        <taxon>Psychromonas</taxon>
    </lineage>
</organism>
<dbReference type="InterPro" id="IPR025161">
    <property type="entry name" value="IS402-like_dom"/>
</dbReference>
<evidence type="ECO:0000259" key="1">
    <source>
        <dbReference type="Pfam" id="PF13340"/>
    </source>
</evidence>
<gene>
    <name evidence="2" type="ORF">GCM10007916_28760</name>
</gene>
<dbReference type="PANTHER" id="PTHR46637">
    <property type="entry name" value="TIS1421-TRANSPOSASE PROTEIN A"/>
    <property type="match status" value="1"/>
</dbReference>
<dbReference type="Pfam" id="PF13340">
    <property type="entry name" value="DUF4096"/>
    <property type="match status" value="1"/>
</dbReference>
<evidence type="ECO:0000313" key="3">
    <source>
        <dbReference type="Proteomes" id="UP001157353"/>
    </source>
</evidence>
<reference evidence="3" key="1">
    <citation type="journal article" date="2019" name="Int. J. Syst. Evol. Microbiol.">
        <title>The Global Catalogue of Microorganisms (GCM) 10K type strain sequencing project: providing services to taxonomists for standard genome sequencing and annotation.</title>
        <authorList>
            <consortium name="The Broad Institute Genomics Platform"/>
            <consortium name="The Broad Institute Genome Sequencing Center for Infectious Disease"/>
            <person name="Wu L."/>
            <person name="Ma J."/>
        </authorList>
    </citation>
    <scope>NUCLEOTIDE SEQUENCE [LARGE SCALE GENOMIC DNA]</scope>
    <source>
        <strain evidence="3">NBRC 103166</strain>
    </source>
</reference>
<protein>
    <recommendedName>
        <fullName evidence="1">Insertion element IS402-like domain-containing protein</fullName>
    </recommendedName>
</protein>
<name>A0ABQ6E389_9GAMM</name>
<comment type="caution">
    <text evidence="2">The sequence shown here is derived from an EMBL/GenBank/DDBJ whole genome shotgun (WGS) entry which is preliminary data.</text>
</comment>
<feature type="domain" description="Insertion element IS402-like" evidence="1">
    <location>
        <begin position="32"/>
        <end position="85"/>
    </location>
</feature>
<evidence type="ECO:0000313" key="2">
    <source>
        <dbReference type="EMBL" id="GLS91806.1"/>
    </source>
</evidence>
<dbReference type="EMBL" id="BSPQ01000015">
    <property type="protein sequence ID" value="GLS91806.1"/>
    <property type="molecule type" value="Genomic_DNA"/>
</dbReference>